<dbReference type="GO" id="GO:0032221">
    <property type="term" value="C:Rpd3S complex"/>
    <property type="evidence" value="ECO:0007669"/>
    <property type="project" value="TreeGrafter"/>
</dbReference>
<evidence type="ECO:0000313" key="7">
    <source>
        <dbReference type="EMBL" id="KAF2495204.1"/>
    </source>
</evidence>
<evidence type="ECO:0000256" key="1">
    <source>
        <dbReference type="ARBA" id="ARBA00022723"/>
    </source>
</evidence>
<dbReference type="GO" id="GO:0008270">
    <property type="term" value="F:zinc ion binding"/>
    <property type="evidence" value="ECO:0007669"/>
    <property type="project" value="UniProtKB-KW"/>
</dbReference>
<organism evidence="7 8">
    <name type="scientific">Lophium mytilinum</name>
    <dbReference type="NCBI Taxonomy" id="390894"/>
    <lineage>
        <taxon>Eukaryota</taxon>
        <taxon>Fungi</taxon>
        <taxon>Dikarya</taxon>
        <taxon>Ascomycota</taxon>
        <taxon>Pezizomycotina</taxon>
        <taxon>Dothideomycetes</taxon>
        <taxon>Pleosporomycetidae</taxon>
        <taxon>Mytilinidiales</taxon>
        <taxon>Mytilinidiaceae</taxon>
        <taxon>Lophium</taxon>
    </lineage>
</organism>
<evidence type="ECO:0000256" key="4">
    <source>
        <dbReference type="PROSITE-ProRule" id="PRU00146"/>
    </source>
</evidence>
<dbReference type="GO" id="GO:0006357">
    <property type="term" value="P:regulation of transcription by RNA polymerase II"/>
    <property type="evidence" value="ECO:0007669"/>
    <property type="project" value="TreeGrafter"/>
</dbReference>
<keyword evidence="1" id="KW-0479">Metal-binding</keyword>
<dbReference type="EMBL" id="MU004189">
    <property type="protein sequence ID" value="KAF2495204.1"/>
    <property type="molecule type" value="Genomic_DNA"/>
</dbReference>
<feature type="compositionally biased region" description="Low complexity" evidence="5">
    <location>
        <begin position="388"/>
        <end position="413"/>
    </location>
</feature>
<dbReference type="OrthoDB" id="5876363at2759"/>
<feature type="compositionally biased region" description="Polar residues" evidence="5">
    <location>
        <begin position="359"/>
        <end position="384"/>
    </location>
</feature>
<dbReference type="CDD" id="cd15534">
    <property type="entry name" value="PHD2_PHF12_Rco1"/>
    <property type="match status" value="1"/>
</dbReference>
<dbReference type="AlphaFoldDB" id="A0A6A6QSW5"/>
<dbReference type="InterPro" id="IPR001965">
    <property type="entry name" value="Znf_PHD"/>
</dbReference>
<feature type="compositionally biased region" description="Low complexity" evidence="5">
    <location>
        <begin position="578"/>
        <end position="597"/>
    </location>
</feature>
<name>A0A6A6QSW5_9PEZI</name>
<feature type="compositionally biased region" description="Polar residues" evidence="5">
    <location>
        <begin position="15"/>
        <end position="27"/>
    </location>
</feature>
<proteinExistence type="predicted"/>
<dbReference type="PROSITE" id="PS01359">
    <property type="entry name" value="ZF_PHD_1"/>
    <property type="match status" value="1"/>
</dbReference>
<keyword evidence="2 4" id="KW-0863">Zinc-finger</keyword>
<dbReference type="PROSITE" id="PS50016">
    <property type="entry name" value="ZF_PHD_2"/>
    <property type="match status" value="2"/>
</dbReference>
<gene>
    <name evidence="7" type="ORF">BU16DRAFT_618051</name>
</gene>
<dbReference type="Pfam" id="PF00628">
    <property type="entry name" value="PHD"/>
    <property type="match status" value="2"/>
</dbReference>
<dbReference type="PANTHER" id="PTHR47636">
    <property type="entry name" value="TRANSCRIPTIONAL REGULATORY PROTEIN RCO1"/>
    <property type="match status" value="1"/>
</dbReference>
<accession>A0A6A6QSW5</accession>
<feature type="region of interest" description="Disordered" evidence="5">
    <location>
        <begin position="335"/>
        <end position="514"/>
    </location>
</feature>
<feature type="region of interest" description="Disordered" evidence="5">
    <location>
        <begin position="630"/>
        <end position="669"/>
    </location>
</feature>
<feature type="domain" description="PHD-type" evidence="6">
    <location>
        <begin position="700"/>
        <end position="749"/>
    </location>
</feature>
<dbReference type="SMART" id="SM00249">
    <property type="entry name" value="PHD"/>
    <property type="match status" value="2"/>
</dbReference>
<protein>
    <recommendedName>
        <fullName evidence="6">PHD-type domain-containing protein</fullName>
    </recommendedName>
</protein>
<dbReference type="InterPro" id="IPR013083">
    <property type="entry name" value="Znf_RING/FYVE/PHD"/>
</dbReference>
<feature type="domain" description="PHD-type" evidence="6">
    <location>
        <begin position="835"/>
        <end position="895"/>
    </location>
</feature>
<dbReference type="InterPro" id="IPR019786">
    <property type="entry name" value="Zinc_finger_PHD-type_CS"/>
</dbReference>
<evidence type="ECO:0000256" key="5">
    <source>
        <dbReference type="SAM" id="MobiDB-lite"/>
    </source>
</evidence>
<feature type="compositionally biased region" description="Acidic residues" evidence="5">
    <location>
        <begin position="438"/>
        <end position="447"/>
    </location>
</feature>
<feature type="region of interest" description="Disordered" evidence="5">
    <location>
        <begin position="1"/>
        <end position="32"/>
    </location>
</feature>
<keyword evidence="8" id="KW-1185">Reference proteome</keyword>
<evidence type="ECO:0000259" key="6">
    <source>
        <dbReference type="PROSITE" id="PS50016"/>
    </source>
</evidence>
<sequence>MPSSIRPPAIRKSSRTSSPFRNSNSSPAPGLVFKKEKAQASLDNWVEPLPKNPTASFEDHGFARHGVLENMAPLGQLPSAKLKAKLRGVQEMQKPSLLGKNGNLSAAEEAFSTPEMTPAAEPERAESEQPEEDAILPLSIEPQDEDEDDEYIPNGARSASRSGKAAMKNGFKASTPHRDAVLAPSTATPTTRTPAQNQIMLKAVNAAMKKAKDDGRPFVGDAVRRLYDESCHNQAYARLLDAILNERATPQEHIDFHDYIKKAKKVSKTLERRARTLTASLQNSPVSHAKTRNSSLTSARPADTITTIVAGSTTPSINTIAAQLNLAATSGHNPLSNVPHLSPNHSPSHNNNIIFAPSPRSTTPPAQFTPVNGTTKSTEMVSTRRQAKAAAPLQDAAPPPAATKQPAAKAPKAPKTPKSPKGKGKAPKAQAKATLDATDSELSDVNEDIIMSEPPEAVSVKEEDVAVPPKAPKQKLILKNNPKGKKPKSSTATPAPMTGKRSADEAGIDDAEREIQVKKSKMARTFPDFNPEFSAIRSQHDALNFPNGVLTEFNQVLQPLAASSSAAAPPPPRRSGRSRNGNSQGPQPAPIATTPQQNGAYADHAFSTLNSPAHGTPDFAFLDAASPGGAGSAVASRPVTRPTTPAAGHATKRRKTNNGPAKTKFSPVKAKAVVASSSRAIGGSSAQVGADDSDASVNDEDVCASCGLGGLIIGCDHCEDWYHFACAEPPIPEGAEAPDDFVCHKCRRLLAAAEASRSAPTKNRWVAALESALPAPETGSKWFGLPDDVRNYFVGVKTNAEGGYEEQPAREIALAKEKGFYAKPDTYKLIEHSKAVLCHGCSQSSTGKREIIKCDFCDKWWHLDCLDPPAAMNPMLFPASGMTRRAWKCPLHVDHDLKSVAEMSTPTYNGTLKRKRAASPDLDSEDIVLRHRIRRPKVLIPQDVALPRGLRNNGIIEVMSNEDESEDEEDWVYDDKEPRPEDAVLKRIPKQVIIADFIGSVKRRRMNEQAHKAMLASKNLARAKGKAPITANGALTSISSRPIVEQQVAINLAQFAQKETDVGLTGENVESLVANLIAEAPSDVIDLISNQAAGASERELLVKLQELIARKLNGAGSS</sequence>
<dbReference type="Gene3D" id="3.30.40.10">
    <property type="entry name" value="Zinc/RING finger domain, C3HC4 (zinc finger)"/>
    <property type="match status" value="2"/>
</dbReference>
<dbReference type="Proteomes" id="UP000799750">
    <property type="component" value="Unassembled WGS sequence"/>
</dbReference>
<evidence type="ECO:0000256" key="3">
    <source>
        <dbReference type="ARBA" id="ARBA00022833"/>
    </source>
</evidence>
<reference evidence="7" key="1">
    <citation type="journal article" date="2020" name="Stud. Mycol.">
        <title>101 Dothideomycetes genomes: a test case for predicting lifestyles and emergence of pathogens.</title>
        <authorList>
            <person name="Haridas S."/>
            <person name="Albert R."/>
            <person name="Binder M."/>
            <person name="Bloem J."/>
            <person name="Labutti K."/>
            <person name="Salamov A."/>
            <person name="Andreopoulos B."/>
            <person name="Baker S."/>
            <person name="Barry K."/>
            <person name="Bills G."/>
            <person name="Bluhm B."/>
            <person name="Cannon C."/>
            <person name="Castanera R."/>
            <person name="Culley D."/>
            <person name="Daum C."/>
            <person name="Ezra D."/>
            <person name="Gonzalez J."/>
            <person name="Henrissat B."/>
            <person name="Kuo A."/>
            <person name="Liang C."/>
            <person name="Lipzen A."/>
            <person name="Lutzoni F."/>
            <person name="Magnuson J."/>
            <person name="Mondo S."/>
            <person name="Nolan M."/>
            <person name="Ohm R."/>
            <person name="Pangilinan J."/>
            <person name="Park H.-J."/>
            <person name="Ramirez L."/>
            <person name="Alfaro M."/>
            <person name="Sun H."/>
            <person name="Tritt A."/>
            <person name="Yoshinaga Y."/>
            <person name="Zwiers L.-H."/>
            <person name="Turgeon B."/>
            <person name="Goodwin S."/>
            <person name="Spatafora J."/>
            <person name="Crous P."/>
            <person name="Grigoriev I."/>
        </authorList>
    </citation>
    <scope>NUCLEOTIDE SEQUENCE</scope>
    <source>
        <strain evidence="7">CBS 269.34</strain>
    </source>
</reference>
<dbReference type="InterPro" id="IPR019787">
    <property type="entry name" value="Znf_PHD-finger"/>
</dbReference>
<feature type="region of interest" description="Disordered" evidence="5">
    <location>
        <begin position="562"/>
        <end position="597"/>
    </location>
</feature>
<keyword evidence="3" id="KW-0862">Zinc</keyword>
<feature type="region of interest" description="Disordered" evidence="5">
    <location>
        <begin position="93"/>
        <end position="134"/>
    </location>
</feature>
<dbReference type="InterPro" id="IPR011011">
    <property type="entry name" value="Znf_FYVE_PHD"/>
</dbReference>
<dbReference type="PANTHER" id="PTHR47636:SF1">
    <property type="entry name" value="TRANSCRIPTIONAL REGULATORY PROTEIN RCO1"/>
    <property type="match status" value="1"/>
</dbReference>
<evidence type="ECO:0000256" key="2">
    <source>
        <dbReference type="ARBA" id="ARBA00022771"/>
    </source>
</evidence>
<dbReference type="SUPFAM" id="SSF57903">
    <property type="entry name" value="FYVE/PHD zinc finger"/>
    <property type="match status" value="2"/>
</dbReference>
<dbReference type="InterPro" id="IPR052819">
    <property type="entry name" value="Chromatin_regulatory_protein"/>
</dbReference>
<evidence type="ECO:0000313" key="8">
    <source>
        <dbReference type="Proteomes" id="UP000799750"/>
    </source>
</evidence>
<feature type="compositionally biased region" description="Low complexity" evidence="5">
    <location>
        <begin position="336"/>
        <end position="352"/>
    </location>
</feature>